<evidence type="ECO:0000259" key="6">
    <source>
        <dbReference type="PROSITE" id="PS50885"/>
    </source>
</evidence>
<evidence type="ECO:0000313" key="7">
    <source>
        <dbReference type="EMBL" id="MFC3677541.1"/>
    </source>
</evidence>
<sequence>MRISIGQRIGAIILGAVLAVGVAAGAYVFERLTVAHAQHNLDRAADVKLAALTINRRFLEYRDAVNRAVFANDASLGDHLVKMRDVIDGDLKVATDLVAGTPLADPLKALAEKTETAWGANNRLMRAKTAIGFNNNNGLRGALVKAGAEFQKTAQAVQKEAAQQNNAALDEIARIALQLRAVEFKYSLDADLYDLEDGFDAAVAALDKMLPAAPLPDAGKAALKSQLAAYRAAAAKFGETNEAMVGAQRAADRLWTDLGPMANALAEQAEQQEEAERAGLAALQQHILMLSAGIVLGILAIILVVSVIVARGILRPIQRMTAAMDGLAEGNLEIASPDAGRGDEIGAMARAYEVFRQHEIDRRQMAEAEQQRERAHLAEQTAQRQREAAMAAEIATLTRAISAGDLDQRLSLDDKDGDFREVSRNINQLTDTLQAVIGELSVVLAALSEGELGRSMRGEYRGVFGGLKRSANDLAARLAEFAERLGSSTNVVRSASAEISDGAEDLARRTESQAGTLEETAAAMQQITVTVRQNADNAQEADRLAATARTNAERGGGVVSNVVSAMERIADSARRIADIMGLIDEIAFQTNLLALNASVEAARAGDAGRGFAVVAQEVRALALRSANASKDIKTLIQTSNTEVKAGSQLAHEAGASLGDIVASIRKVSGIVGEIAAASAEQARGLDQVNDAVTGMDELTQRNSALVEETHASARALAGQARELADLVGFFRSSGAEAEAPDSVAALPQAAE</sequence>
<keyword evidence="4" id="KW-0472">Membrane</keyword>
<evidence type="ECO:0000256" key="4">
    <source>
        <dbReference type="SAM" id="Phobius"/>
    </source>
</evidence>
<dbReference type="PROSITE" id="PS50111">
    <property type="entry name" value="CHEMOTAXIS_TRANSDUC_2"/>
    <property type="match status" value="1"/>
</dbReference>
<dbReference type="CDD" id="cd11386">
    <property type="entry name" value="MCP_signal"/>
    <property type="match status" value="1"/>
</dbReference>
<dbReference type="SMART" id="SM00304">
    <property type="entry name" value="HAMP"/>
    <property type="match status" value="2"/>
</dbReference>
<keyword evidence="4" id="KW-0812">Transmembrane</keyword>
<dbReference type="InterPro" id="IPR004089">
    <property type="entry name" value="MCPsignal_dom"/>
</dbReference>
<dbReference type="SMART" id="SM00283">
    <property type="entry name" value="MA"/>
    <property type="match status" value="1"/>
</dbReference>
<dbReference type="PANTHER" id="PTHR43531">
    <property type="entry name" value="PROTEIN ICFG"/>
    <property type="match status" value="1"/>
</dbReference>
<accession>A0ABV7VL63</accession>
<dbReference type="SUPFAM" id="SSF58104">
    <property type="entry name" value="Methyl-accepting chemotaxis protein (MCP) signaling domain"/>
    <property type="match status" value="1"/>
</dbReference>
<comment type="caution">
    <text evidence="7">The sequence shown here is derived from an EMBL/GenBank/DDBJ whole genome shotgun (WGS) entry which is preliminary data.</text>
</comment>
<evidence type="ECO:0000259" key="5">
    <source>
        <dbReference type="PROSITE" id="PS50111"/>
    </source>
</evidence>
<gene>
    <name evidence="7" type="ORF">ACFOOQ_18445</name>
</gene>
<dbReference type="SUPFAM" id="SSF158472">
    <property type="entry name" value="HAMP domain-like"/>
    <property type="match status" value="1"/>
</dbReference>
<keyword evidence="8" id="KW-1185">Reference proteome</keyword>
<comment type="similarity">
    <text evidence="2">Belongs to the methyl-accepting chemotaxis (MCP) protein family.</text>
</comment>
<feature type="domain" description="HAMP" evidence="6">
    <location>
        <begin position="311"/>
        <end position="364"/>
    </location>
</feature>
<reference evidence="8" key="1">
    <citation type="journal article" date="2019" name="Int. J. Syst. Evol. Microbiol.">
        <title>The Global Catalogue of Microorganisms (GCM) 10K type strain sequencing project: providing services to taxonomists for standard genome sequencing and annotation.</title>
        <authorList>
            <consortium name="The Broad Institute Genomics Platform"/>
            <consortium name="The Broad Institute Genome Sequencing Center for Infectious Disease"/>
            <person name="Wu L."/>
            <person name="Ma J."/>
        </authorList>
    </citation>
    <scope>NUCLEOTIDE SEQUENCE [LARGE SCALE GENOMIC DNA]</scope>
    <source>
        <strain evidence="8">KCTC 42182</strain>
    </source>
</reference>
<evidence type="ECO:0000313" key="8">
    <source>
        <dbReference type="Proteomes" id="UP001595711"/>
    </source>
</evidence>
<dbReference type="Gene3D" id="6.10.340.10">
    <property type="match status" value="1"/>
</dbReference>
<proteinExistence type="inferred from homology"/>
<keyword evidence="3" id="KW-0807">Transducer</keyword>
<dbReference type="PRINTS" id="PR00260">
    <property type="entry name" value="CHEMTRNSDUCR"/>
</dbReference>
<feature type="transmembrane region" description="Helical" evidence="4">
    <location>
        <begin position="287"/>
        <end position="310"/>
    </location>
</feature>
<organism evidence="7 8">
    <name type="scientific">Ferrovibrio xuzhouensis</name>
    <dbReference type="NCBI Taxonomy" id="1576914"/>
    <lineage>
        <taxon>Bacteria</taxon>
        <taxon>Pseudomonadati</taxon>
        <taxon>Pseudomonadota</taxon>
        <taxon>Alphaproteobacteria</taxon>
        <taxon>Rhodospirillales</taxon>
        <taxon>Rhodospirillaceae</taxon>
        <taxon>Ferrovibrio</taxon>
    </lineage>
</organism>
<evidence type="ECO:0000256" key="2">
    <source>
        <dbReference type="ARBA" id="ARBA00029447"/>
    </source>
</evidence>
<protein>
    <submittedName>
        <fullName evidence="7">Methyl-accepting chemotaxis protein</fullName>
    </submittedName>
</protein>
<dbReference type="InterPro" id="IPR004090">
    <property type="entry name" value="Chemotax_Me-accpt_rcpt"/>
</dbReference>
<dbReference type="Pfam" id="PF18947">
    <property type="entry name" value="HAMP_2"/>
    <property type="match status" value="1"/>
</dbReference>
<dbReference type="InterPro" id="IPR051310">
    <property type="entry name" value="MCP_chemotaxis"/>
</dbReference>
<dbReference type="PANTHER" id="PTHR43531:SF14">
    <property type="entry name" value="METHYL-ACCEPTING CHEMOTAXIS PROTEIN I-RELATED"/>
    <property type="match status" value="1"/>
</dbReference>
<feature type="domain" description="Methyl-accepting transducer" evidence="5">
    <location>
        <begin position="488"/>
        <end position="717"/>
    </location>
</feature>
<dbReference type="RefSeq" id="WP_379729094.1">
    <property type="nucleotide sequence ID" value="NZ_JBHRYJ010000004.1"/>
</dbReference>
<dbReference type="EMBL" id="JBHRYJ010000004">
    <property type="protein sequence ID" value="MFC3677541.1"/>
    <property type="molecule type" value="Genomic_DNA"/>
</dbReference>
<keyword evidence="4" id="KW-1133">Transmembrane helix</keyword>
<dbReference type="Pfam" id="PF00672">
    <property type="entry name" value="HAMP"/>
    <property type="match status" value="1"/>
</dbReference>
<feature type="domain" description="HAMP" evidence="6">
    <location>
        <begin position="393"/>
        <end position="438"/>
    </location>
</feature>
<evidence type="ECO:0000256" key="1">
    <source>
        <dbReference type="ARBA" id="ARBA00022481"/>
    </source>
</evidence>
<keyword evidence="1" id="KW-0488">Methylation</keyword>
<dbReference type="Gene3D" id="1.10.287.950">
    <property type="entry name" value="Methyl-accepting chemotaxis protein"/>
    <property type="match status" value="1"/>
</dbReference>
<dbReference type="CDD" id="cd06225">
    <property type="entry name" value="HAMP"/>
    <property type="match status" value="1"/>
</dbReference>
<evidence type="ECO:0000256" key="3">
    <source>
        <dbReference type="PROSITE-ProRule" id="PRU00284"/>
    </source>
</evidence>
<name>A0ABV7VL63_9PROT</name>
<dbReference type="Proteomes" id="UP001595711">
    <property type="component" value="Unassembled WGS sequence"/>
</dbReference>
<dbReference type="PROSITE" id="PS50885">
    <property type="entry name" value="HAMP"/>
    <property type="match status" value="2"/>
</dbReference>
<dbReference type="InterPro" id="IPR003660">
    <property type="entry name" value="HAMP_dom"/>
</dbReference>
<dbReference type="Pfam" id="PF00015">
    <property type="entry name" value="MCPsignal"/>
    <property type="match status" value="1"/>
</dbReference>